<dbReference type="Gene3D" id="3.40.30.10">
    <property type="entry name" value="Glutaredoxin"/>
    <property type="match status" value="1"/>
</dbReference>
<dbReference type="SUPFAM" id="SSF52833">
    <property type="entry name" value="Thioredoxin-like"/>
    <property type="match status" value="1"/>
</dbReference>
<name>A0A1D8GLG4_9FIRM</name>
<accession>A0A1D8GLG4</accession>
<dbReference type="InterPro" id="IPR036249">
    <property type="entry name" value="Thioredoxin-like_sf"/>
</dbReference>
<sequence length="121" mass="13434">MKSLEELAKIREEALKKVDIRHDREGTRIVVGMATCGISAGARPVLMTLVEEVKKRNLKEVVVSQTGCIGVCRLEPIVEVYRPGQEKVTYVEMNAEKAKRVILEHIVNGTVIDEYTIGAAN</sequence>
<dbReference type="RefSeq" id="WP_069979906.1">
    <property type="nucleotide sequence ID" value="NZ_CP017269.1"/>
</dbReference>
<dbReference type="EMBL" id="CP017269">
    <property type="protein sequence ID" value="AOT71751.1"/>
    <property type="molecule type" value="Genomic_DNA"/>
</dbReference>
<dbReference type="Proteomes" id="UP000095743">
    <property type="component" value="Chromosome"/>
</dbReference>
<proteinExistence type="predicted"/>
<dbReference type="OrthoDB" id="9800692at2"/>
<evidence type="ECO:0000313" key="2">
    <source>
        <dbReference type="Proteomes" id="UP000095743"/>
    </source>
</evidence>
<protein>
    <submittedName>
        <fullName evidence="1">Ferredoxin</fullName>
    </submittedName>
</protein>
<dbReference type="STRING" id="1424294.Gferi_20765"/>
<organism evidence="1 2">
    <name type="scientific">Geosporobacter ferrireducens</name>
    <dbReference type="NCBI Taxonomy" id="1424294"/>
    <lineage>
        <taxon>Bacteria</taxon>
        <taxon>Bacillati</taxon>
        <taxon>Bacillota</taxon>
        <taxon>Clostridia</taxon>
        <taxon>Peptostreptococcales</taxon>
        <taxon>Thermotaleaceae</taxon>
        <taxon>Geosporobacter</taxon>
    </lineage>
</organism>
<keyword evidence="2" id="KW-1185">Reference proteome</keyword>
<dbReference type="AlphaFoldDB" id="A0A1D8GLG4"/>
<dbReference type="KEGG" id="gfe:Gferi_20765"/>
<reference evidence="1 2" key="1">
    <citation type="submission" date="2016-09" db="EMBL/GenBank/DDBJ databases">
        <title>Genomic analysis reveals versatility of anaerobic energy metabolism of Geosporobacter ferrireducens IRF9 of phylum Firmicutes.</title>
        <authorList>
            <person name="Kim S.-J."/>
        </authorList>
    </citation>
    <scope>NUCLEOTIDE SEQUENCE [LARGE SCALE GENOMIC DNA]</scope>
    <source>
        <strain evidence="1 2">IRF9</strain>
    </source>
</reference>
<dbReference type="CDD" id="cd02980">
    <property type="entry name" value="TRX_Fd_family"/>
    <property type="match status" value="1"/>
</dbReference>
<gene>
    <name evidence="1" type="ORF">Gferi_20765</name>
</gene>
<evidence type="ECO:0000313" key="1">
    <source>
        <dbReference type="EMBL" id="AOT71751.1"/>
    </source>
</evidence>